<dbReference type="PANTHER" id="PTHR46211">
    <property type="entry name" value="GLYCEROPHOSPHORYL DIESTER PHOSPHODIESTERASE"/>
    <property type="match status" value="1"/>
</dbReference>
<reference evidence="3 4" key="1">
    <citation type="submission" date="2019-06" db="EMBL/GenBank/DDBJ databases">
        <title>Whole genome shotgun sequence of Cellulosimicrobium cellulans NBRC 15516.</title>
        <authorList>
            <person name="Hosoyama A."/>
            <person name="Uohara A."/>
            <person name="Ohji S."/>
            <person name="Ichikawa N."/>
        </authorList>
    </citation>
    <scope>NUCLEOTIDE SEQUENCE [LARGE SCALE GENOMIC DNA]</scope>
    <source>
        <strain evidence="3 4">NBRC 15516</strain>
    </source>
</reference>
<dbReference type="InterPro" id="IPR018476">
    <property type="entry name" value="GlyceroP-diester-Pdiesterase_M"/>
</dbReference>
<dbReference type="RefSeq" id="WP_141390044.1">
    <property type="nucleotide sequence ID" value="NZ_BJNZ01000016.1"/>
</dbReference>
<protein>
    <recommendedName>
        <fullName evidence="2">GP-PDE domain-containing protein</fullName>
    </recommendedName>
</protein>
<sequence length="604" mass="62593">MSPWALLRDAARRSYALRGVTVRVLVLAVALSVVTVPVVSWLARVSAAAAGVQALTHQNVVHVLTTPGSVVLLVVLAVVVGVVVLVQHGAFVAVAWRADQGGPVTLRGVLHDLGRAARGLRSPQLALFLVYAVVLVPIGGLGTAALLVRGVAIPDFVIAELLKFRGGLLVYVVFLAAVLWTNLRLVLTTTFLVEDRGTVAAAMRASWRATRGATLRMLVLLVPVGLAALVVAGAAAALVLVPTRVVDAHAPGAAAVVAGVGLAAVQVLAVVLAGAVAATVAHVLVAVARERRPGRTRLDGAATPTLVPSSVGAGEVTPGPVRAVLIAGAVLGALALVATNTLAVSSVTEHLPGVVAHRGHPAAAVENSIPSLEAAAALGVDYVELDVLQAADGGLVVFHDTTLRRLAGSGRAVADLTLDELTATTIRQGGREATIPSLRDFVRRAKELDQPLLVELKLHGRETASYVPDVVALLREEGVADEYLVQAIYPELADAVSAAAPEVEVGYVVPLVRGVREVPDVDFLAVEQSSLGPRTRAVARAAGVDLLVWTVNDAAGLRAVLRAGDVDAVITGEPETAVRVRGEVEAETGVAPRLEHRVRETFRW</sequence>
<dbReference type="PANTHER" id="PTHR46211:SF8">
    <property type="entry name" value="PHOSPHODIESTERASE"/>
    <property type="match status" value="1"/>
</dbReference>
<dbReference type="InterPro" id="IPR017946">
    <property type="entry name" value="PLC-like_Pdiesterase_TIM-brl"/>
</dbReference>
<dbReference type="Proteomes" id="UP000316659">
    <property type="component" value="Unassembled WGS sequence"/>
</dbReference>
<evidence type="ECO:0000259" key="2">
    <source>
        <dbReference type="PROSITE" id="PS51704"/>
    </source>
</evidence>
<feature type="domain" description="GP-PDE" evidence="2">
    <location>
        <begin position="352"/>
        <end position="581"/>
    </location>
</feature>
<organism evidence="3 4">
    <name type="scientific">Cellulosimicrobium cellulans</name>
    <name type="common">Arthrobacter luteus</name>
    <dbReference type="NCBI Taxonomy" id="1710"/>
    <lineage>
        <taxon>Bacteria</taxon>
        <taxon>Bacillati</taxon>
        <taxon>Actinomycetota</taxon>
        <taxon>Actinomycetes</taxon>
        <taxon>Micrococcales</taxon>
        <taxon>Promicromonosporaceae</taxon>
        <taxon>Cellulosimicrobium</taxon>
    </lineage>
</organism>
<keyword evidence="1" id="KW-1133">Transmembrane helix</keyword>
<accession>A0A4Y4DYY8</accession>
<keyword evidence="1" id="KW-0472">Membrane</keyword>
<feature type="transmembrane region" description="Helical" evidence="1">
    <location>
        <begin position="168"/>
        <end position="193"/>
    </location>
</feature>
<dbReference type="EMBL" id="BJNZ01000016">
    <property type="protein sequence ID" value="GED10602.1"/>
    <property type="molecule type" value="Genomic_DNA"/>
</dbReference>
<keyword evidence="1" id="KW-0812">Transmembrane</keyword>
<evidence type="ECO:0000256" key="1">
    <source>
        <dbReference type="SAM" id="Phobius"/>
    </source>
</evidence>
<dbReference type="Pfam" id="PF10110">
    <property type="entry name" value="GPDPase_memb"/>
    <property type="match status" value="1"/>
</dbReference>
<gene>
    <name evidence="3" type="ORF">CCE02nite_26010</name>
</gene>
<dbReference type="Gene3D" id="3.20.20.190">
    <property type="entry name" value="Phosphatidylinositol (PI) phosphodiesterase"/>
    <property type="match status" value="1"/>
</dbReference>
<feature type="transmembrane region" description="Helical" evidence="1">
    <location>
        <begin position="125"/>
        <end position="148"/>
    </location>
</feature>
<evidence type="ECO:0000313" key="3">
    <source>
        <dbReference type="EMBL" id="GED10602.1"/>
    </source>
</evidence>
<dbReference type="GO" id="GO:0008081">
    <property type="term" value="F:phosphoric diester hydrolase activity"/>
    <property type="evidence" value="ECO:0007669"/>
    <property type="project" value="InterPro"/>
</dbReference>
<proteinExistence type="predicted"/>
<feature type="transmembrane region" description="Helical" evidence="1">
    <location>
        <begin position="63"/>
        <end position="86"/>
    </location>
</feature>
<feature type="transmembrane region" description="Helical" evidence="1">
    <location>
        <begin position="253"/>
        <end position="285"/>
    </location>
</feature>
<feature type="transmembrane region" description="Helical" evidence="1">
    <location>
        <begin position="214"/>
        <end position="241"/>
    </location>
</feature>
<comment type="caution">
    <text evidence="3">The sequence shown here is derived from an EMBL/GenBank/DDBJ whole genome shotgun (WGS) entry which is preliminary data.</text>
</comment>
<dbReference type="InterPro" id="IPR030395">
    <property type="entry name" value="GP_PDE_dom"/>
</dbReference>
<dbReference type="Pfam" id="PF03009">
    <property type="entry name" value="GDPD"/>
    <property type="match status" value="1"/>
</dbReference>
<feature type="transmembrane region" description="Helical" evidence="1">
    <location>
        <begin position="20"/>
        <end position="43"/>
    </location>
</feature>
<dbReference type="PROSITE" id="PS51704">
    <property type="entry name" value="GP_PDE"/>
    <property type="match status" value="1"/>
</dbReference>
<evidence type="ECO:0000313" key="4">
    <source>
        <dbReference type="Proteomes" id="UP000316659"/>
    </source>
</evidence>
<dbReference type="SUPFAM" id="SSF51695">
    <property type="entry name" value="PLC-like phosphodiesterases"/>
    <property type="match status" value="1"/>
</dbReference>
<name>A0A4Y4DYY8_CELCE</name>
<dbReference type="AlphaFoldDB" id="A0A4Y4DYY8"/>
<dbReference type="GO" id="GO:0006629">
    <property type="term" value="P:lipid metabolic process"/>
    <property type="evidence" value="ECO:0007669"/>
    <property type="project" value="InterPro"/>
</dbReference>